<dbReference type="GO" id="GO:0046872">
    <property type="term" value="F:metal ion binding"/>
    <property type="evidence" value="ECO:0007669"/>
    <property type="project" value="UniProtKB-KW"/>
</dbReference>
<comment type="caution">
    <text evidence="11">The sequence shown here is derived from an EMBL/GenBank/DDBJ whole genome shotgun (WGS) entry which is preliminary data.</text>
</comment>
<evidence type="ECO:0000256" key="4">
    <source>
        <dbReference type="ARBA" id="ARBA00022695"/>
    </source>
</evidence>
<comment type="similarity">
    <text evidence="9">Belongs to the MntA antitoxin family.</text>
</comment>
<evidence type="ECO:0000256" key="9">
    <source>
        <dbReference type="ARBA" id="ARBA00038276"/>
    </source>
</evidence>
<keyword evidence="6" id="KW-0547">Nucleotide-binding</keyword>
<keyword evidence="4" id="KW-0548">Nucleotidyltransferase</keyword>
<dbReference type="Gene3D" id="3.30.460.10">
    <property type="entry name" value="Beta Polymerase, domain 2"/>
    <property type="match status" value="1"/>
</dbReference>
<evidence type="ECO:0000256" key="3">
    <source>
        <dbReference type="ARBA" id="ARBA00022679"/>
    </source>
</evidence>
<proteinExistence type="inferred from homology"/>
<dbReference type="SUPFAM" id="SSF81301">
    <property type="entry name" value="Nucleotidyltransferase"/>
    <property type="match status" value="1"/>
</dbReference>
<dbReference type="OrthoDB" id="90159at2"/>
<evidence type="ECO:0000256" key="6">
    <source>
        <dbReference type="ARBA" id="ARBA00022741"/>
    </source>
</evidence>
<keyword evidence="2" id="KW-1277">Toxin-antitoxin system</keyword>
<dbReference type="PANTHER" id="PTHR33571">
    <property type="entry name" value="SSL8005 PROTEIN"/>
    <property type="match status" value="1"/>
</dbReference>
<evidence type="ECO:0000256" key="5">
    <source>
        <dbReference type="ARBA" id="ARBA00022723"/>
    </source>
</evidence>
<dbReference type="EMBL" id="LOED01000003">
    <property type="protein sequence ID" value="KXG78366.1"/>
    <property type="molecule type" value="Genomic_DNA"/>
</dbReference>
<evidence type="ECO:0000313" key="12">
    <source>
        <dbReference type="Proteomes" id="UP000070427"/>
    </source>
</evidence>
<dbReference type="GO" id="GO:0016779">
    <property type="term" value="F:nucleotidyltransferase activity"/>
    <property type="evidence" value="ECO:0007669"/>
    <property type="project" value="UniProtKB-KW"/>
</dbReference>
<protein>
    <recommendedName>
        <fullName evidence="10">Polymerase nucleotidyl transferase domain-containing protein</fullName>
    </recommendedName>
</protein>
<dbReference type="Pfam" id="PF01909">
    <property type="entry name" value="NTP_transf_2"/>
    <property type="match status" value="1"/>
</dbReference>
<dbReference type="STRING" id="520764.AN618_04320"/>
<dbReference type="GO" id="GO:0005524">
    <property type="term" value="F:ATP binding"/>
    <property type="evidence" value="ECO:0007669"/>
    <property type="project" value="UniProtKB-KW"/>
</dbReference>
<keyword evidence="7" id="KW-0067">ATP-binding</keyword>
<keyword evidence="8" id="KW-0460">Magnesium</keyword>
<evidence type="ECO:0000256" key="8">
    <source>
        <dbReference type="ARBA" id="ARBA00022842"/>
    </source>
</evidence>
<evidence type="ECO:0000256" key="7">
    <source>
        <dbReference type="ARBA" id="ARBA00022840"/>
    </source>
</evidence>
<evidence type="ECO:0000256" key="2">
    <source>
        <dbReference type="ARBA" id="ARBA00022649"/>
    </source>
</evidence>
<keyword evidence="3" id="KW-0808">Transferase</keyword>
<keyword evidence="5" id="KW-0479">Metal-binding</keyword>
<gene>
    <name evidence="11" type="ORF">AN618_04320</name>
</gene>
<dbReference type="InParanoid" id="A0A140LCU1"/>
<comment type="cofactor">
    <cofactor evidence="1">
        <name>Mg(2+)</name>
        <dbReference type="ChEBI" id="CHEBI:18420"/>
    </cofactor>
</comment>
<evidence type="ECO:0000256" key="1">
    <source>
        <dbReference type="ARBA" id="ARBA00001946"/>
    </source>
</evidence>
<organism evidence="11 12">
    <name type="scientific">Fervidicola ferrireducens</name>
    <dbReference type="NCBI Taxonomy" id="520764"/>
    <lineage>
        <taxon>Bacteria</taxon>
        <taxon>Bacillati</taxon>
        <taxon>Bacillota</taxon>
        <taxon>Clostridia</taxon>
        <taxon>Thermosediminibacterales</taxon>
        <taxon>Thermosediminibacteraceae</taxon>
        <taxon>Fervidicola</taxon>
    </lineage>
</organism>
<keyword evidence="12" id="KW-1185">Reference proteome</keyword>
<sequence length="95" mass="10932">MNFADLKEKIVPLLKKNDVVNAAVFGSYARGEEKPSSDLDIVIKFREGKIKTLFDLIKLQQELENILRIKVDINTYDSLSPLIKKVIEKEMRVII</sequence>
<evidence type="ECO:0000259" key="10">
    <source>
        <dbReference type="Pfam" id="PF01909"/>
    </source>
</evidence>
<dbReference type="InterPro" id="IPR002934">
    <property type="entry name" value="Polymerase_NTP_transf_dom"/>
</dbReference>
<dbReference type="CDD" id="cd05403">
    <property type="entry name" value="NT_KNTase_like"/>
    <property type="match status" value="1"/>
</dbReference>
<dbReference type="Proteomes" id="UP000070427">
    <property type="component" value="Unassembled WGS sequence"/>
</dbReference>
<dbReference type="InterPro" id="IPR043519">
    <property type="entry name" value="NT_sf"/>
</dbReference>
<dbReference type="InterPro" id="IPR052038">
    <property type="entry name" value="Type-VII_TA_antitoxin"/>
</dbReference>
<reference evidence="11 12" key="1">
    <citation type="submission" date="2015-12" db="EMBL/GenBank/DDBJ databases">
        <title>Draft genome sequnece of Fervidicola ferrireducens strain Y170.</title>
        <authorList>
            <person name="Patel B.K."/>
        </authorList>
    </citation>
    <scope>NUCLEOTIDE SEQUENCE [LARGE SCALE GENOMIC DNA]</scope>
    <source>
        <strain evidence="11 12">Y170</strain>
    </source>
</reference>
<evidence type="ECO:0000313" key="11">
    <source>
        <dbReference type="EMBL" id="KXG78366.1"/>
    </source>
</evidence>
<feature type="domain" description="Polymerase nucleotidyl transferase" evidence="10">
    <location>
        <begin position="9"/>
        <end position="93"/>
    </location>
</feature>
<name>A0A140LCU1_9FIRM</name>
<accession>A0A140LCU1</accession>
<dbReference type="PANTHER" id="PTHR33571:SF14">
    <property type="entry name" value="PROTEIN ADENYLYLTRANSFERASE MJ0435-RELATED"/>
    <property type="match status" value="1"/>
</dbReference>
<dbReference type="RefSeq" id="WP_066351503.1">
    <property type="nucleotide sequence ID" value="NZ_LOED01000003.1"/>
</dbReference>
<dbReference type="AlphaFoldDB" id="A0A140LCU1"/>